<keyword evidence="1" id="KW-0732">Signal</keyword>
<evidence type="ECO:0000313" key="3">
    <source>
        <dbReference type="Proteomes" id="UP000291088"/>
    </source>
</evidence>
<keyword evidence="3" id="KW-1185">Reference proteome</keyword>
<dbReference type="RefSeq" id="WP_129333892.1">
    <property type="nucleotide sequence ID" value="NZ_SDVB01000311.1"/>
</dbReference>
<dbReference type="OrthoDB" id="7852244at2"/>
<protein>
    <submittedName>
        <fullName evidence="2">Uncharacterized protein</fullName>
    </submittedName>
</protein>
<reference evidence="2 3" key="1">
    <citation type="submission" date="2019-01" db="EMBL/GenBank/DDBJ databases">
        <authorList>
            <person name="Deng T."/>
        </authorList>
    </citation>
    <scope>NUCLEOTIDE SEQUENCE [LARGE SCALE GENOMIC DNA]</scope>
    <source>
        <strain evidence="2 3">F8825</strain>
    </source>
</reference>
<accession>A0A4Q2SKM1</accession>
<dbReference type="Proteomes" id="UP000291088">
    <property type="component" value="Unassembled WGS sequence"/>
</dbReference>
<organism evidence="2 3">
    <name type="scientific">Ciceribacter ferrooxidans</name>
    <dbReference type="NCBI Taxonomy" id="2509717"/>
    <lineage>
        <taxon>Bacteria</taxon>
        <taxon>Pseudomonadati</taxon>
        <taxon>Pseudomonadota</taxon>
        <taxon>Alphaproteobacteria</taxon>
        <taxon>Hyphomicrobiales</taxon>
        <taxon>Rhizobiaceae</taxon>
        <taxon>Ciceribacter</taxon>
    </lineage>
</organism>
<comment type="caution">
    <text evidence="2">The sequence shown here is derived from an EMBL/GenBank/DDBJ whole genome shotgun (WGS) entry which is preliminary data.</text>
</comment>
<gene>
    <name evidence="2" type="ORF">EUU22_20760</name>
</gene>
<name>A0A4Q2SKM1_9HYPH</name>
<sequence>MPGMRSVPIVAFSLLGAQSLAAAECPIEKAIYREPEMRAELRFAPADGENSPLSHRFSLVLGGKRLDGHVMYDPEIERPVAMILNNCPEGDVTGADIAACTVWRGIIYAGDQRNGRIGLLPSEGEVAAPAIVLPGFGPAWMASSAGKSDDAMPWDVFSLEGCDQ</sequence>
<proteinExistence type="predicted"/>
<evidence type="ECO:0000256" key="1">
    <source>
        <dbReference type="SAM" id="SignalP"/>
    </source>
</evidence>
<dbReference type="EMBL" id="SDVB01000311">
    <property type="protein sequence ID" value="RYC04594.1"/>
    <property type="molecule type" value="Genomic_DNA"/>
</dbReference>
<feature type="signal peptide" evidence="1">
    <location>
        <begin position="1"/>
        <end position="22"/>
    </location>
</feature>
<feature type="chain" id="PRO_5020258033" evidence="1">
    <location>
        <begin position="23"/>
        <end position="164"/>
    </location>
</feature>
<evidence type="ECO:0000313" key="2">
    <source>
        <dbReference type="EMBL" id="RYC04594.1"/>
    </source>
</evidence>
<dbReference type="AlphaFoldDB" id="A0A4Q2SKM1"/>